<reference evidence="2" key="3">
    <citation type="submission" date="2025-09" db="UniProtKB">
        <authorList>
            <consortium name="Ensembl"/>
        </authorList>
    </citation>
    <scope>IDENTIFICATION</scope>
</reference>
<dbReference type="EMBL" id="AYCK01011393">
    <property type="status" value="NOT_ANNOTATED_CDS"/>
    <property type="molecule type" value="Genomic_DNA"/>
</dbReference>
<reference evidence="3" key="1">
    <citation type="submission" date="2013-10" db="EMBL/GenBank/DDBJ databases">
        <authorList>
            <person name="Schartl M."/>
            <person name="Warren W."/>
        </authorList>
    </citation>
    <scope>NUCLEOTIDE SEQUENCE [LARGE SCALE GENOMIC DNA]</scope>
    <source>
        <strain evidence="3">female</strain>
    </source>
</reference>
<feature type="region of interest" description="Disordered" evidence="1">
    <location>
        <begin position="44"/>
        <end position="69"/>
    </location>
</feature>
<accession>A0A096M496</accession>
<dbReference type="AlphaFoldDB" id="A0A096M496"/>
<dbReference type="PANTHER" id="PTHR46291:SF4">
    <property type="entry name" value="C2 CALCIUM-DEPENDENT DOMAIN-CONTAINING PROTEIN 4C-LIKE"/>
    <property type="match status" value="1"/>
</dbReference>
<organism evidence="2 3">
    <name type="scientific">Poecilia formosa</name>
    <name type="common">Amazon molly</name>
    <name type="synonym">Limia formosa</name>
    <dbReference type="NCBI Taxonomy" id="48698"/>
    <lineage>
        <taxon>Eukaryota</taxon>
        <taxon>Metazoa</taxon>
        <taxon>Chordata</taxon>
        <taxon>Craniata</taxon>
        <taxon>Vertebrata</taxon>
        <taxon>Euteleostomi</taxon>
        <taxon>Actinopterygii</taxon>
        <taxon>Neopterygii</taxon>
        <taxon>Teleostei</taxon>
        <taxon>Neoteleostei</taxon>
        <taxon>Acanthomorphata</taxon>
        <taxon>Ovalentaria</taxon>
        <taxon>Atherinomorphae</taxon>
        <taxon>Cyprinodontiformes</taxon>
        <taxon>Poeciliidae</taxon>
        <taxon>Poeciliinae</taxon>
        <taxon>Poecilia</taxon>
    </lineage>
</organism>
<proteinExistence type="predicted"/>
<dbReference type="Ensembl" id="ENSPFOT00000024591.1">
    <property type="protein sequence ID" value="ENSPFOP00000026237.1"/>
    <property type="gene ID" value="ENSPFOG00000023701.1"/>
</dbReference>
<keyword evidence="3" id="KW-1185">Reference proteome</keyword>
<dbReference type="GeneTree" id="ENSGT01060000253514"/>
<dbReference type="InterPro" id="IPR043549">
    <property type="entry name" value="C2C4C/C2C4D"/>
</dbReference>
<evidence type="ECO:0000313" key="3">
    <source>
        <dbReference type="Proteomes" id="UP000028760"/>
    </source>
</evidence>
<evidence type="ECO:0000313" key="2">
    <source>
        <dbReference type="Ensembl" id="ENSPFOP00000026237.1"/>
    </source>
</evidence>
<evidence type="ECO:0000256" key="1">
    <source>
        <dbReference type="SAM" id="MobiDB-lite"/>
    </source>
</evidence>
<name>A0A096M496_POEFO</name>
<dbReference type="Proteomes" id="UP000028760">
    <property type="component" value="Unassembled WGS sequence"/>
</dbReference>
<dbReference type="PANTHER" id="PTHR46291">
    <property type="entry name" value="C2 DOMAIN-CONTAINING PROTEIN"/>
    <property type="match status" value="1"/>
</dbReference>
<reference evidence="2" key="2">
    <citation type="submission" date="2025-08" db="UniProtKB">
        <authorList>
            <consortium name="Ensembl"/>
        </authorList>
    </citation>
    <scope>IDENTIFICATION</scope>
</reference>
<protein>
    <submittedName>
        <fullName evidence="2">Uncharacterized protein</fullName>
    </submittedName>
</protein>
<dbReference type="OMA" id="RASPMFH"/>
<sequence>KLMKYGASIRAVVLTPERIPTFIIPSSYRASPMFHRDSPTRSRLLLEDDDEDPTGTSPTRSSSWRRLRSPRACRHRVADMDPTTRAALSLLHVPKVTTSYGFRDVLATTPSTNRRESLFHHRRRVKVTVTAAVPKDTAEVSPTDGTGRSLVSLRPVKALGLKVMEELKKPAAALKAL</sequence>